<evidence type="ECO:0000259" key="5">
    <source>
        <dbReference type="Pfam" id="PF25989"/>
    </source>
</evidence>
<dbReference type="InterPro" id="IPR006143">
    <property type="entry name" value="RND_pump_MFP"/>
</dbReference>
<organism evidence="6 7">
    <name type="scientific">Anaeroselena agilis</name>
    <dbReference type="NCBI Taxonomy" id="3063788"/>
    <lineage>
        <taxon>Bacteria</taxon>
        <taxon>Bacillati</taxon>
        <taxon>Bacillota</taxon>
        <taxon>Negativicutes</taxon>
        <taxon>Acetonemataceae</taxon>
        <taxon>Anaeroselena</taxon>
    </lineage>
</organism>
<dbReference type="SUPFAM" id="SSF111369">
    <property type="entry name" value="HlyD-like secretion proteins"/>
    <property type="match status" value="1"/>
</dbReference>
<dbReference type="PANTHER" id="PTHR30469">
    <property type="entry name" value="MULTIDRUG RESISTANCE PROTEIN MDTA"/>
    <property type="match status" value="1"/>
</dbReference>
<dbReference type="Pfam" id="PF25989">
    <property type="entry name" value="YknX_C"/>
    <property type="match status" value="1"/>
</dbReference>
<dbReference type="Pfam" id="PF25917">
    <property type="entry name" value="BSH_RND"/>
    <property type="match status" value="1"/>
</dbReference>
<dbReference type="Gene3D" id="2.40.420.20">
    <property type="match status" value="1"/>
</dbReference>
<proteinExistence type="inferred from homology"/>
<reference evidence="6 7" key="1">
    <citation type="submission" date="2023-07" db="EMBL/GenBank/DDBJ databases">
        <title>The novel representative of Negativicutes class, Anaeroselena agilis gen. nov. sp. nov.</title>
        <authorList>
            <person name="Prokofeva M.I."/>
            <person name="Elcheninov A.G."/>
            <person name="Klyukina A."/>
            <person name="Kublanov I.V."/>
            <person name="Frolov E.N."/>
            <person name="Podosokorskaya O.A."/>
        </authorList>
    </citation>
    <scope>NUCLEOTIDE SEQUENCE [LARGE SCALE GENOMIC DNA]</scope>
    <source>
        <strain evidence="6 7">4137-cl</strain>
    </source>
</reference>
<dbReference type="InterPro" id="IPR058625">
    <property type="entry name" value="MdtA-like_BSH"/>
</dbReference>
<dbReference type="Gene3D" id="1.10.287.470">
    <property type="entry name" value="Helix hairpin bin"/>
    <property type="match status" value="1"/>
</dbReference>
<protein>
    <submittedName>
        <fullName evidence="6">Efflux RND transporter periplasmic adaptor subunit</fullName>
    </submittedName>
</protein>
<evidence type="ECO:0000256" key="2">
    <source>
        <dbReference type="SAM" id="Coils"/>
    </source>
</evidence>
<feature type="domain" description="Multidrug resistance protein MdtA-like barrel-sandwich hybrid" evidence="3">
    <location>
        <begin position="66"/>
        <end position="200"/>
    </location>
</feature>
<dbReference type="Gene3D" id="2.40.30.170">
    <property type="match status" value="1"/>
</dbReference>
<dbReference type="NCBIfam" id="TIGR01730">
    <property type="entry name" value="RND_mfp"/>
    <property type="match status" value="1"/>
</dbReference>
<evidence type="ECO:0000259" key="3">
    <source>
        <dbReference type="Pfam" id="PF25917"/>
    </source>
</evidence>
<evidence type="ECO:0000256" key="1">
    <source>
        <dbReference type="ARBA" id="ARBA00009477"/>
    </source>
</evidence>
<evidence type="ECO:0000259" key="4">
    <source>
        <dbReference type="Pfam" id="PF25954"/>
    </source>
</evidence>
<dbReference type="Gene3D" id="2.40.50.100">
    <property type="match status" value="1"/>
</dbReference>
<dbReference type="RefSeq" id="WP_413778748.1">
    <property type="nucleotide sequence ID" value="NZ_JAUOZS010000001.1"/>
</dbReference>
<dbReference type="PROSITE" id="PS51257">
    <property type="entry name" value="PROKAR_LIPOPROTEIN"/>
    <property type="match status" value="1"/>
</dbReference>
<dbReference type="PANTHER" id="PTHR30469:SF15">
    <property type="entry name" value="HLYD FAMILY OF SECRETION PROTEINS"/>
    <property type="match status" value="1"/>
</dbReference>
<evidence type="ECO:0000313" key="7">
    <source>
        <dbReference type="Proteomes" id="UP001254848"/>
    </source>
</evidence>
<feature type="domain" description="CusB-like beta-barrel" evidence="4">
    <location>
        <begin position="208"/>
        <end position="281"/>
    </location>
</feature>
<dbReference type="InterPro" id="IPR058637">
    <property type="entry name" value="YknX-like_C"/>
</dbReference>
<gene>
    <name evidence="6" type="ORF">Q4T40_02930</name>
</gene>
<keyword evidence="7" id="KW-1185">Reference proteome</keyword>
<name>A0ABU3NTN9_9FIRM</name>
<comment type="caution">
    <text evidence="6">The sequence shown here is derived from an EMBL/GenBank/DDBJ whole genome shotgun (WGS) entry which is preliminary data.</text>
</comment>
<dbReference type="Pfam" id="PF25954">
    <property type="entry name" value="Beta-barrel_RND_2"/>
    <property type="match status" value="1"/>
</dbReference>
<evidence type="ECO:0000313" key="6">
    <source>
        <dbReference type="EMBL" id="MDT8900191.1"/>
    </source>
</evidence>
<dbReference type="EMBL" id="JAUOZS010000001">
    <property type="protein sequence ID" value="MDT8900191.1"/>
    <property type="molecule type" value="Genomic_DNA"/>
</dbReference>
<feature type="coiled-coil region" evidence="2">
    <location>
        <begin position="108"/>
        <end position="159"/>
    </location>
</feature>
<dbReference type="InterPro" id="IPR058792">
    <property type="entry name" value="Beta-barrel_RND_2"/>
</dbReference>
<feature type="domain" description="YknX-like C-terminal permuted SH3-like" evidence="5">
    <location>
        <begin position="292"/>
        <end position="356"/>
    </location>
</feature>
<comment type="similarity">
    <text evidence="1">Belongs to the membrane fusion protein (MFP) (TC 8.A.1) family.</text>
</comment>
<sequence>MGKKYLTGGAAVIVIAGLLLAGCGTEEKAREEAPLVRTQVVRMGGAGQPVSYSGEVRGRYESQLAFQVGGKIVRRAVELGSAVNPGDTLLEIDPKDISQAVAVSAAQVYSAESQLKLAENNLHRYRQLYEQAAVSRAQYEQYQNAYDAALAAARQASAQHAQTSNQLGYSVLRANGAGVISAVNAEVGQVVSAGQAVVTLVRDGEREVEIDVPENRGEELRKAGKISVNFWALPGVALAGKVREVAPMADKVSRTYKVRVSLPDCPPEVKLGMTATVTVTPPASGNGRSAYIPLAAVYQTGDSPCVWVVDKGAVVLRKVRLGAFGDGKVEVAEGLADGETIVTAGVHKLREGLKVRTGDGL</sequence>
<keyword evidence="2" id="KW-0175">Coiled coil</keyword>
<dbReference type="Proteomes" id="UP001254848">
    <property type="component" value="Unassembled WGS sequence"/>
</dbReference>
<accession>A0ABU3NTN9</accession>